<keyword evidence="6 8" id="KW-1133">Transmembrane helix</keyword>
<evidence type="ECO:0000256" key="4">
    <source>
        <dbReference type="ARBA" id="ARBA00022741"/>
    </source>
</evidence>
<evidence type="ECO:0000256" key="2">
    <source>
        <dbReference type="ARBA" id="ARBA00022448"/>
    </source>
</evidence>
<evidence type="ECO:0000259" key="9">
    <source>
        <dbReference type="PROSITE" id="PS50893"/>
    </source>
</evidence>
<evidence type="ECO:0000313" key="12">
    <source>
        <dbReference type="Proteomes" id="UP000244090"/>
    </source>
</evidence>
<dbReference type="AlphaFoldDB" id="A0A2T6BTW8"/>
<dbReference type="InterPro" id="IPR027417">
    <property type="entry name" value="P-loop_NTPase"/>
</dbReference>
<evidence type="ECO:0000256" key="1">
    <source>
        <dbReference type="ARBA" id="ARBA00004651"/>
    </source>
</evidence>
<keyword evidence="4" id="KW-0547">Nucleotide-binding</keyword>
<name>A0A2T6BTW8_9FLAO</name>
<evidence type="ECO:0000256" key="7">
    <source>
        <dbReference type="ARBA" id="ARBA00023136"/>
    </source>
</evidence>
<dbReference type="Gene3D" id="1.20.1560.10">
    <property type="entry name" value="ABC transporter type 1, transmembrane domain"/>
    <property type="match status" value="1"/>
</dbReference>
<dbReference type="GO" id="GO:0015421">
    <property type="term" value="F:ABC-type oligopeptide transporter activity"/>
    <property type="evidence" value="ECO:0007669"/>
    <property type="project" value="TreeGrafter"/>
</dbReference>
<keyword evidence="7 8" id="KW-0472">Membrane</keyword>
<evidence type="ECO:0000256" key="5">
    <source>
        <dbReference type="ARBA" id="ARBA00022840"/>
    </source>
</evidence>
<dbReference type="InterPro" id="IPR036640">
    <property type="entry name" value="ABC1_TM_sf"/>
</dbReference>
<feature type="domain" description="ABC transmembrane type-1" evidence="10">
    <location>
        <begin position="30"/>
        <end position="312"/>
    </location>
</feature>
<feature type="transmembrane region" description="Helical" evidence="8">
    <location>
        <begin position="168"/>
        <end position="186"/>
    </location>
</feature>
<dbReference type="CDD" id="cd03254">
    <property type="entry name" value="ABCC_Glucan_exporter_like"/>
    <property type="match status" value="1"/>
</dbReference>
<dbReference type="SUPFAM" id="SSF90123">
    <property type="entry name" value="ABC transporter transmembrane region"/>
    <property type="match status" value="1"/>
</dbReference>
<organism evidence="11 12">
    <name type="scientific">Kordia periserrulae</name>
    <dbReference type="NCBI Taxonomy" id="701523"/>
    <lineage>
        <taxon>Bacteria</taxon>
        <taxon>Pseudomonadati</taxon>
        <taxon>Bacteroidota</taxon>
        <taxon>Flavobacteriia</taxon>
        <taxon>Flavobacteriales</taxon>
        <taxon>Flavobacteriaceae</taxon>
        <taxon>Kordia</taxon>
    </lineage>
</organism>
<comment type="subcellular location">
    <subcellularLocation>
        <location evidence="1">Cell membrane</location>
        <topology evidence="1">Multi-pass membrane protein</topology>
    </subcellularLocation>
</comment>
<evidence type="ECO:0000259" key="10">
    <source>
        <dbReference type="PROSITE" id="PS50929"/>
    </source>
</evidence>
<dbReference type="InterPro" id="IPR039421">
    <property type="entry name" value="Type_1_exporter"/>
</dbReference>
<dbReference type="SMART" id="SM00382">
    <property type="entry name" value="AAA"/>
    <property type="match status" value="1"/>
</dbReference>
<evidence type="ECO:0000256" key="3">
    <source>
        <dbReference type="ARBA" id="ARBA00022692"/>
    </source>
</evidence>
<dbReference type="GO" id="GO:0005886">
    <property type="term" value="C:plasma membrane"/>
    <property type="evidence" value="ECO:0007669"/>
    <property type="project" value="UniProtKB-SubCell"/>
</dbReference>
<dbReference type="CDD" id="cd18544">
    <property type="entry name" value="ABC_6TM_TmrA_like"/>
    <property type="match status" value="1"/>
</dbReference>
<keyword evidence="5 11" id="KW-0067">ATP-binding</keyword>
<feature type="transmembrane region" description="Helical" evidence="8">
    <location>
        <begin position="65"/>
        <end position="94"/>
    </location>
</feature>
<dbReference type="Gene3D" id="3.40.50.300">
    <property type="entry name" value="P-loop containing nucleotide triphosphate hydrolases"/>
    <property type="match status" value="1"/>
</dbReference>
<dbReference type="PROSITE" id="PS00211">
    <property type="entry name" value="ABC_TRANSPORTER_1"/>
    <property type="match status" value="1"/>
</dbReference>
<evidence type="ECO:0000256" key="6">
    <source>
        <dbReference type="ARBA" id="ARBA00022989"/>
    </source>
</evidence>
<dbReference type="SUPFAM" id="SSF52540">
    <property type="entry name" value="P-loop containing nucleoside triphosphate hydrolases"/>
    <property type="match status" value="1"/>
</dbReference>
<dbReference type="GO" id="GO:0016887">
    <property type="term" value="F:ATP hydrolysis activity"/>
    <property type="evidence" value="ECO:0007669"/>
    <property type="project" value="InterPro"/>
</dbReference>
<accession>A0A2T6BTW8</accession>
<comment type="caution">
    <text evidence="11">The sequence shown here is derived from an EMBL/GenBank/DDBJ whole genome shotgun (WGS) entry which is preliminary data.</text>
</comment>
<protein>
    <submittedName>
        <fullName evidence="11">ATP-binding cassette, subfamily B, MsbA</fullName>
    </submittedName>
</protein>
<keyword evidence="12" id="KW-1185">Reference proteome</keyword>
<feature type="transmembrane region" description="Helical" evidence="8">
    <location>
        <begin position="26"/>
        <end position="45"/>
    </location>
</feature>
<dbReference type="InterPro" id="IPR011527">
    <property type="entry name" value="ABC1_TM_dom"/>
</dbReference>
<feature type="transmembrane region" description="Helical" evidence="8">
    <location>
        <begin position="276"/>
        <end position="297"/>
    </location>
</feature>
<keyword evidence="2" id="KW-0813">Transport</keyword>
<dbReference type="PANTHER" id="PTHR43394">
    <property type="entry name" value="ATP-DEPENDENT PERMEASE MDL1, MITOCHONDRIAL"/>
    <property type="match status" value="1"/>
</dbReference>
<feature type="domain" description="ABC transporter" evidence="9">
    <location>
        <begin position="345"/>
        <end position="579"/>
    </location>
</feature>
<dbReference type="EMBL" id="QBKT01000009">
    <property type="protein sequence ID" value="PTX59427.1"/>
    <property type="molecule type" value="Genomic_DNA"/>
</dbReference>
<dbReference type="FunFam" id="3.40.50.300:FF:000287">
    <property type="entry name" value="Multidrug ABC transporter ATP-binding protein"/>
    <property type="match status" value="1"/>
</dbReference>
<dbReference type="InterPro" id="IPR017871">
    <property type="entry name" value="ABC_transporter-like_CS"/>
</dbReference>
<dbReference type="Pfam" id="PF00664">
    <property type="entry name" value="ABC_membrane"/>
    <property type="match status" value="1"/>
</dbReference>
<gene>
    <name evidence="11" type="ORF">C8N46_10915</name>
</gene>
<dbReference type="Pfam" id="PF00005">
    <property type="entry name" value="ABC_tran"/>
    <property type="match status" value="1"/>
</dbReference>
<dbReference type="InterPro" id="IPR003593">
    <property type="entry name" value="AAA+_ATPase"/>
</dbReference>
<keyword evidence="3 8" id="KW-0812">Transmembrane</keyword>
<proteinExistence type="predicted"/>
<sequence>MAKVTGKVFDFGLFKRLLTYTNPYKITLYFVAIAAILLSVFAVARPVLLKITVDDYIVTKDKEGLLLYILLMLGVLLLEVIFQFLFVFYANWLGQSIIRDIRKKLFEHMLQFKMAYYDKSSVGRLVTRAVSDIETIASIFSEGLFVIIADLLKMLVVMGVMLWMSWKLSLIVFAILPLIIYATRVFQKAMKAAFEEVRAQISNLNSFVQERVTGMKIVQLFSREETEYKNFKAINEKHKKGWLKTIWYNAIFFPIPDLANSIVIGLVVWYGGLMSATNVSVELGNVLAFIMMVGMLFRPLRQIADKFNTLQMGMVAAGRIFTILDTESKIEDEGEITSLNIKGDISFTDVCFSYVEDEEVLHGVSFEVKQGETVAIVGATGAGKSTIINLLNRFYEIDSGTIAIDGIDIKSVKLEALRAEIAVVLQDVFLFADTIFNNITLQHPEITRETVEEAAKQIGVHEFIMSLPNNYDYNVKERGGMLSSGQRQLISFLRAYVTNPSILILDEATSSVDSYSEQLIQNATDTITQGRTSIVIAHRLATIKKADNIIVMDAGKIVEQGSHDELLQIEGGYYKNLYEVQFIQQESA</sequence>
<dbReference type="PANTHER" id="PTHR43394:SF1">
    <property type="entry name" value="ATP-BINDING CASSETTE SUB-FAMILY B MEMBER 10, MITOCHONDRIAL"/>
    <property type="match status" value="1"/>
</dbReference>
<reference evidence="11 12" key="1">
    <citation type="submission" date="2018-04" db="EMBL/GenBank/DDBJ databases">
        <title>Genomic Encyclopedia of Archaeal and Bacterial Type Strains, Phase II (KMG-II): from individual species to whole genera.</title>
        <authorList>
            <person name="Goeker M."/>
        </authorList>
    </citation>
    <scope>NUCLEOTIDE SEQUENCE [LARGE SCALE GENOMIC DNA]</scope>
    <source>
        <strain evidence="11 12">DSM 25731</strain>
    </source>
</reference>
<dbReference type="GO" id="GO:0005524">
    <property type="term" value="F:ATP binding"/>
    <property type="evidence" value="ECO:0007669"/>
    <property type="project" value="UniProtKB-KW"/>
</dbReference>
<dbReference type="InterPro" id="IPR003439">
    <property type="entry name" value="ABC_transporter-like_ATP-bd"/>
</dbReference>
<dbReference type="OrthoDB" id="9780296at2"/>
<evidence type="ECO:0000313" key="11">
    <source>
        <dbReference type="EMBL" id="PTX59427.1"/>
    </source>
</evidence>
<dbReference type="RefSeq" id="WP_108116072.1">
    <property type="nucleotide sequence ID" value="NZ_QBKT01000009.1"/>
</dbReference>
<dbReference type="Proteomes" id="UP000244090">
    <property type="component" value="Unassembled WGS sequence"/>
</dbReference>
<evidence type="ECO:0000256" key="8">
    <source>
        <dbReference type="SAM" id="Phobius"/>
    </source>
</evidence>
<dbReference type="PROSITE" id="PS50893">
    <property type="entry name" value="ABC_TRANSPORTER_2"/>
    <property type="match status" value="1"/>
</dbReference>
<feature type="transmembrane region" description="Helical" evidence="8">
    <location>
        <begin position="246"/>
        <end position="270"/>
    </location>
</feature>
<dbReference type="PROSITE" id="PS50929">
    <property type="entry name" value="ABC_TM1F"/>
    <property type="match status" value="1"/>
</dbReference>